<dbReference type="EMBL" id="RCCK01000014">
    <property type="protein sequence ID" value="RLJ72863.1"/>
    <property type="molecule type" value="Genomic_DNA"/>
</dbReference>
<dbReference type="AlphaFoldDB" id="A0A497XW71"/>
<evidence type="ECO:0000313" key="2">
    <source>
        <dbReference type="EMBL" id="RLJ72863.1"/>
    </source>
</evidence>
<dbReference type="Gene3D" id="3.90.226.10">
    <property type="entry name" value="2-enoyl-CoA Hydratase, Chain A, domain 1"/>
    <property type="match status" value="1"/>
</dbReference>
<dbReference type="OrthoDB" id="5379939at2"/>
<dbReference type="Gene3D" id="3.30.750.44">
    <property type="match status" value="1"/>
</dbReference>
<evidence type="ECO:0000259" key="1">
    <source>
        <dbReference type="SMART" id="SM00245"/>
    </source>
</evidence>
<dbReference type="Proteomes" id="UP000297429">
    <property type="component" value="Unassembled WGS sequence"/>
</dbReference>
<dbReference type="GO" id="GO:0007165">
    <property type="term" value="P:signal transduction"/>
    <property type="evidence" value="ECO:0007669"/>
    <property type="project" value="TreeGrafter"/>
</dbReference>
<dbReference type="Proteomes" id="UP000273898">
    <property type="component" value="Unassembled WGS sequence"/>
</dbReference>
<evidence type="ECO:0000313" key="3">
    <source>
        <dbReference type="EMBL" id="TFB29304.1"/>
    </source>
</evidence>
<evidence type="ECO:0000313" key="5">
    <source>
        <dbReference type="Proteomes" id="UP000297429"/>
    </source>
</evidence>
<comment type="caution">
    <text evidence="2">The sequence shown here is derived from an EMBL/GenBank/DDBJ whole genome shotgun (WGS) entry which is preliminary data.</text>
</comment>
<keyword evidence="2" id="KW-0378">Hydrolase</keyword>
<reference evidence="2 4" key="1">
    <citation type="submission" date="2018-10" db="EMBL/GenBank/DDBJ databases">
        <title>Genomic Encyclopedia of Archaeal and Bacterial Type Strains, Phase II (KMG-II): from individual species to whole genera.</title>
        <authorList>
            <person name="Goeker M."/>
        </authorList>
    </citation>
    <scope>NUCLEOTIDE SEQUENCE [LARGE SCALE GENOMIC DNA]</scope>
    <source>
        <strain evidence="2 4">DSM 19624</strain>
    </source>
</reference>
<name>A0A497XW71_9SPHI</name>
<gene>
    <name evidence="2" type="ORF">BCL90_4512</name>
    <name evidence="3" type="ORF">E3V97_19855</name>
</gene>
<protein>
    <submittedName>
        <fullName evidence="2">C-terminal processing protease CtpA/Prc</fullName>
    </submittedName>
</protein>
<evidence type="ECO:0000313" key="4">
    <source>
        <dbReference type="Proteomes" id="UP000273898"/>
    </source>
</evidence>
<keyword evidence="2" id="KW-0645">Protease</keyword>
<organism evidence="2 4">
    <name type="scientific">Pedobacter alluvionis</name>
    <dbReference type="NCBI Taxonomy" id="475253"/>
    <lineage>
        <taxon>Bacteria</taxon>
        <taxon>Pseudomonadati</taxon>
        <taxon>Bacteroidota</taxon>
        <taxon>Sphingobacteriia</taxon>
        <taxon>Sphingobacteriales</taxon>
        <taxon>Sphingobacteriaceae</taxon>
        <taxon>Pedobacter</taxon>
    </lineage>
</organism>
<dbReference type="InterPro" id="IPR029045">
    <property type="entry name" value="ClpP/crotonase-like_dom_sf"/>
</dbReference>
<feature type="domain" description="Tail specific protease" evidence="1">
    <location>
        <begin position="484"/>
        <end position="696"/>
    </location>
</feature>
<dbReference type="PANTHER" id="PTHR32060">
    <property type="entry name" value="TAIL-SPECIFIC PROTEASE"/>
    <property type="match status" value="1"/>
</dbReference>
<dbReference type="SUPFAM" id="SSF52096">
    <property type="entry name" value="ClpP/crotonase"/>
    <property type="match status" value="1"/>
</dbReference>
<dbReference type="GO" id="GO:0006508">
    <property type="term" value="P:proteolysis"/>
    <property type="evidence" value="ECO:0007669"/>
    <property type="project" value="UniProtKB-KW"/>
</dbReference>
<dbReference type="GO" id="GO:0030288">
    <property type="term" value="C:outer membrane-bounded periplasmic space"/>
    <property type="evidence" value="ECO:0007669"/>
    <property type="project" value="TreeGrafter"/>
</dbReference>
<dbReference type="PANTHER" id="PTHR32060:SF30">
    <property type="entry name" value="CARBOXY-TERMINAL PROCESSING PROTEASE CTPA"/>
    <property type="match status" value="1"/>
</dbReference>
<dbReference type="Pfam" id="PF03572">
    <property type="entry name" value="Peptidase_S41"/>
    <property type="match status" value="1"/>
</dbReference>
<reference evidence="3 5" key="2">
    <citation type="submission" date="2019-03" db="EMBL/GenBank/DDBJ databases">
        <authorList>
            <person name="He R.-H."/>
        </authorList>
    </citation>
    <scope>NUCLEOTIDE SEQUENCE [LARGE SCALE GENOMIC DNA]</scope>
    <source>
        <strain evidence="3 5">DSM 19624</strain>
    </source>
</reference>
<dbReference type="SMART" id="SM00245">
    <property type="entry name" value="TSPc"/>
    <property type="match status" value="1"/>
</dbReference>
<keyword evidence="5" id="KW-1185">Reference proteome</keyword>
<dbReference type="RefSeq" id="WP_121287084.1">
    <property type="nucleotide sequence ID" value="NZ_RCCK01000014.1"/>
</dbReference>
<dbReference type="GO" id="GO:0004175">
    <property type="term" value="F:endopeptidase activity"/>
    <property type="evidence" value="ECO:0007669"/>
    <property type="project" value="TreeGrafter"/>
</dbReference>
<dbReference type="InterPro" id="IPR005151">
    <property type="entry name" value="Tail-specific_protease"/>
</dbReference>
<dbReference type="EMBL" id="SOPX01000004">
    <property type="protein sequence ID" value="TFB29304.1"/>
    <property type="molecule type" value="Genomic_DNA"/>
</dbReference>
<dbReference type="InterPro" id="IPR036034">
    <property type="entry name" value="PDZ_sf"/>
</dbReference>
<proteinExistence type="predicted"/>
<accession>A0A497XW71</accession>
<dbReference type="GO" id="GO:0008236">
    <property type="term" value="F:serine-type peptidase activity"/>
    <property type="evidence" value="ECO:0007669"/>
    <property type="project" value="InterPro"/>
</dbReference>
<sequence>MPIKKILTLFLLLSPVLVLGQLSNRQIRNLTAFSKIYGYVQYFHPSDENKLEIWEGVAINGSRAMLKVSNDDELIDELRKIFLPIAPTIKITLTGQKESFDIDKLKPNIPGGYKEISWQHLGFNLYSGILERPYKSIRLNRTPIVGNDRNIQIPLTGVYDVSGYRGLKYDFSLTTRVNKKDGEPAELKIVNGKDSIELKNNIPEIHHFTGTINSSAELIAFELATDPNLPVSIDKPVFKIIDGDRSFSPHEILNTTQKTSAKLTKITFEITDPNYVLYSQKLKFGEYLDKEIVKGISVVMPLVLLGNKSSTFPIATNKVNDHTDLNYNKISAFEHEELRIADVIMLWNILRHSFPYMDDVKIDQERLLAEILQEASLAKTHTTYIKVIERMCSFYNDAHMFISIMGMEPYYTLPISLVRADNKIVVKEVSDKRLMDSIFPGDIIVKVNGIPVGKQVDTLIQYVSGSKQKKDLLVVNRLFNGKKNEKIEVTVLRHGDTRKVAIERTKVSEDYTPGNAGYLQKGNGWVAPDIYYFDLTRNSLTDQNFELLKTARSIVFDLRGYVFDQTISTDLIPALARDTIRTVRFFNPKILYPDLEHLSFQPGSEIYFPDIKNRLTQQVIFLTNASAMSASESLLGLIKDFKLGIIVGDATAGTNGDVNIAYLPGNLIVYYSGMLVKNSDGSKHHLKGVLPDIYVSQSRNSVEKREDLVLKKALQVIRKRWSSLK</sequence>
<dbReference type="Gene3D" id="2.30.42.10">
    <property type="match status" value="1"/>
</dbReference>